<reference evidence="5 6" key="1">
    <citation type="journal article" date="2013" name="Curr. Biol.">
        <title>The Genome of the Foraminiferan Reticulomyxa filosa.</title>
        <authorList>
            <person name="Glockner G."/>
            <person name="Hulsmann N."/>
            <person name="Schleicher M."/>
            <person name="Noegel A.A."/>
            <person name="Eichinger L."/>
            <person name="Gallinger C."/>
            <person name="Pawlowski J."/>
            <person name="Sierra R."/>
            <person name="Euteneuer U."/>
            <person name="Pillet L."/>
            <person name="Moustafa A."/>
            <person name="Platzer M."/>
            <person name="Groth M."/>
            <person name="Szafranski K."/>
            <person name="Schliwa M."/>
        </authorList>
    </citation>
    <scope>NUCLEOTIDE SEQUENCE [LARGE SCALE GENOMIC DNA]</scope>
</reference>
<accession>X6LVD5</accession>
<dbReference type="PANTHER" id="PTHR12697">
    <property type="entry name" value="PBS LYASE HEAT-LIKE PROTEIN"/>
    <property type="match status" value="1"/>
</dbReference>
<keyword evidence="2" id="KW-0040">ANK repeat</keyword>
<dbReference type="SUPFAM" id="SSF48403">
    <property type="entry name" value="Ankyrin repeat"/>
    <property type="match status" value="1"/>
</dbReference>
<comment type="caution">
    <text evidence="5">The sequence shown here is derived from an EMBL/GenBank/DDBJ whole genome shotgun (WGS) entry which is preliminary data.</text>
</comment>
<dbReference type="InterPro" id="IPR011989">
    <property type="entry name" value="ARM-like"/>
</dbReference>
<dbReference type="SMART" id="SM00248">
    <property type="entry name" value="ANK"/>
    <property type="match status" value="2"/>
</dbReference>
<evidence type="ECO:0000313" key="5">
    <source>
        <dbReference type="EMBL" id="ETO05326.1"/>
    </source>
</evidence>
<keyword evidence="4" id="KW-1133">Transmembrane helix</keyword>
<proteinExistence type="predicted"/>
<dbReference type="SUPFAM" id="SSF48371">
    <property type="entry name" value="ARM repeat"/>
    <property type="match status" value="1"/>
</dbReference>
<evidence type="ECO:0000256" key="1">
    <source>
        <dbReference type="ARBA" id="ARBA00045876"/>
    </source>
</evidence>
<dbReference type="InterPro" id="IPR021133">
    <property type="entry name" value="HEAT_type_2"/>
</dbReference>
<dbReference type="Gene3D" id="1.25.40.20">
    <property type="entry name" value="Ankyrin repeat-containing domain"/>
    <property type="match status" value="1"/>
</dbReference>
<evidence type="ECO:0000313" key="6">
    <source>
        <dbReference type="Proteomes" id="UP000023152"/>
    </source>
</evidence>
<name>X6LVD5_RETFI</name>
<dbReference type="InterPro" id="IPR016024">
    <property type="entry name" value="ARM-type_fold"/>
</dbReference>
<feature type="transmembrane region" description="Helical" evidence="4">
    <location>
        <begin position="1293"/>
        <end position="1315"/>
    </location>
</feature>
<evidence type="ECO:0000256" key="2">
    <source>
        <dbReference type="PROSITE-ProRule" id="PRU00023"/>
    </source>
</evidence>
<protein>
    <submittedName>
        <fullName evidence="5">Uncharacterized protein</fullName>
    </submittedName>
</protein>
<feature type="transmembrane region" description="Helical" evidence="4">
    <location>
        <begin position="1227"/>
        <end position="1245"/>
    </location>
</feature>
<feature type="repeat" description="ANK" evidence="2">
    <location>
        <begin position="848"/>
        <end position="880"/>
    </location>
</feature>
<dbReference type="InterPro" id="IPR002110">
    <property type="entry name" value="Ankyrin_rpt"/>
</dbReference>
<keyword evidence="4" id="KW-0812">Transmembrane</keyword>
<dbReference type="OrthoDB" id="71307at2759"/>
<comment type="function">
    <text evidence="1">Catalyzes the hydroxylation of the N(6)-(4-aminobutyl)-L-lysine intermediate produced by deoxyhypusine synthase/DHPS on a critical lysine of the eukaryotic translation initiation factor 5A/eIF-5A. This is the second step of the post-translational modification of that lysine into an unusual amino acid residue named hypusine. Hypusination is unique to mature eIF-5A factor and is essential for its function.</text>
</comment>
<gene>
    <name evidence="5" type="ORF">RFI_32072</name>
</gene>
<dbReference type="InterPro" id="IPR036770">
    <property type="entry name" value="Ankyrin_rpt-contain_sf"/>
</dbReference>
<dbReference type="PROSITE" id="PS50077">
    <property type="entry name" value="HEAT_REPEAT"/>
    <property type="match status" value="1"/>
</dbReference>
<keyword evidence="4" id="KW-0472">Membrane</keyword>
<dbReference type="PROSITE" id="PS50088">
    <property type="entry name" value="ANK_REPEAT"/>
    <property type="match status" value="1"/>
</dbReference>
<sequence>MSETQMDDIFKVLWKGFDNRNKFVHETCAKLIAKILCNMNERQLSNTFECLMNKFDKTKTSIHLTKSNKKITYHYLKDTMSQFDNSRRQFLLRGHSGVPEPVHAYENKDSVKDECLHWSSARLLAIISMKLNTNQFCILFQHLINGLQDKQKIVRLRYVLLLEKIVMTSGQEQLNVTFKRLTNELICNKNKSRNWLYKKLYTETLVRLNDIHSDTAFEYLMKGLKHKRSRVRKLYVVALLTIIPIKWNQTQLDNLVAYLIQNEHKYKNKNVRYSCAESLGRISTRLNEKQLSAVCDYLKERLNDKNEDILVRMSCAESLGRIAMKLDSQQFKNIVECLMNGINDDKENPFVQKYCTYSLERVLPKMNERERKALMEYKKKQVNCLIKGLKDEDKNSCYYSVTSLANFLTRLNKRQLNNRFYFKKIALHIDDLLHCFNKGIEHKDYHIRHSCEIIFKIILPELNEIQLTNLLAWLKNGFNKAYEIRYLCENLLTAISSKSNKQHICNMFESLINGFNNKDGSIYQACMGGLQTITSKLNETQLDSMLDYLKKGFHSGINKAGHSCIQILEIISPRLIKRQIAPKLDGQQLSKLIQCLQKRLNDIDNIKYSCLYIETMASNLHDQQLNDTVKCLKYGIDSKDNAVQSSFGHILQEIFKKLDKQHLNTSDHSIYSWVTVFSIIAMRLNDEQFCSLLNDLLQRLANKNANSVLSAISEDIWRRATIITLKENKPKKMRKNNIEIESLAFGLSQCNPCIYFDYNDTNSNLVNSDAFDELKRCYDRQAKKWGLPTQQKWDGYDTPEIKLKLQRSNNNVQKDRYSAIHEAAKLGDIPQLKLALKCRIDINEFNEHGQTPLHVAIHNKQWDAARYCIEKYAWIDVRESALNGDTSQTPFEHVIELMKKADYEKDKKKYLEMCKFILKKRTIYPMNQIEYAIDYVKDKLVNEDGVRKFIDDESYQTLLQEGATFLLGVNFGQLQQLLTNNSQFYWATRQNILSIKAENSDRKEFDEGWYVKEFLEYRIFLLFEICVRLKREGRSFIGLPKDTTFEQAYEKGIKELQVQLTTYWDYITAMKVHFVCPTLLGNWSWNVVDRLVNLKPNNKCCEMSLVVGHKDHSIYLSLCKTSTHILIRIDNRWMETIPSDTHPSKIVSTNDKNCTLIQPYLVAYFLCNSTNVDQHKEWLQNYIKCAFRWRKRKSKKSMAHLIGRIFLFKLMQITAICEITMLDIEFVWVMTFIIGFIIKKVRVLCSIEMFQNKMNGQKETKEVGKRVLSNQKTQKQWQGKALRHTSKSPRVPWNTFPLAFQTTFSFLFVYLVIFASKGINFANTIECERNLTPKMNLNVLLFLKFLRKVYNRACIITTKFPTFLKHFQKMFHHKYFA</sequence>
<feature type="repeat" description="HEAT" evidence="3">
    <location>
        <begin position="294"/>
        <end position="333"/>
    </location>
</feature>
<dbReference type="Pfam" id="PF12796">
    <property type="entry name" value="Ank_2"/>
    <property type="match status" value="1"/>
</dbReference>
<evidence type="ECO:0000256" key="4">
    <source>
        <dbReference type="SAM" id="Phobius"/>
    </source>
</evidence>
<dbReference type="GO" id="GO:0016491">
    <property type="term" value="F:oxidoreductase activity"/>
    <property type="evidence" value="ECO:0007669"/>
    <property type="project" value="TreeGrafter"/>
</dbReference>
<dbReference type="Gene3D" id="1.25.10.10">
    <property type="entry name" value="Leucine-rich Repeat Variant"/>
    <property type="match status" value="3"/>
</dbReference>
<evidence type="ECO:0000256" key="3">
    <source>
        <dbReference type="PROSITE-ProRule" id="PRU00103"/>
    </source>
</evidence>
<organism evidence="5 6">
    <name type="scientific">Reticulomyxa filosa</name>
    <dbReference type="NCBI Taxonomy" id="46433"/>
    <lineage>
        <taxon>Eukaryota</taxon>
        <taxon>Sar</taxon>
        <taxon>Rhizaria</taxon>
        <taxon>Retaria</taxon>
        <taxon>Foraminifera</taxon>
        <taxon>Monothalamids</taxon>
        <taxon>Reticulomyxidae</taxon>
        <taxon>Reticulomyxa</taxon>
    </lineage>
</organism>
<keyword evidence="6" id="KW-1185">Reference proteome</keyword>
<dbReference type="Proteomes" id="UP000023152">
    <property type="component" value="Unassembled WGS sequence"/>
</dbReference>
<dbReference type="PANTHER" id="PTHR12697:SF5">
    <property type="entry name" value="DEOXYHYPUSINE HYDROXYLASE"/>
    <property type="match status" value="1"/>
</dbReference>
<dbReference type="EMBL" id="ASPP01028263">
    <property type="protein sequence ID" value="ETO05326.1"/>
    <property type="molecule type" value="Genomic_DNA"/>
</dbReference>